<proteinExistence type="predicted"/>
<dbReference type="InterPro" id="IPR036291">
    <property type="entry name" value="NAD(P)-bd_dom_sf"/>
</dbReference>
<dbReference type="PANTHER" id="PTHR43162:SF1">
    <property type="entry name" value="PRESTALK A DIFFERENTIATION PROTEIN A"/>
    <property type="match status" value="1"/>
</dbReference>
<sequence length="299" mass="32305">MGKTLILGATGNLGGLTAAHLHRSDPQSLRVATSREAGLRRLDRRFPDAEAVVCDWNVEASLVEAMDGVSKVLVVTPDIVTDESVVTPNVIRAAREAGTVELLVRLLGMPPGFTLEQADPAYVAARCGAGLHVVAKPLLDASGLPVCYVNAPAWIMFNLPSFVATDVKANRRIAMPASTDCPRMWVSEGDIAEILAKVLSADPAQHVGQEYVLTSPDRHDYAGLAEVFTDVLGETVTYVDDDQPLREAMGASFDQLMTYLSHETGSYAGVRHVDTITRMLGRPAETLADYITAHKEYFQ</sequence>
<dbReference type="Gene3D" id="3.40.50.720">
    <property type="entry name" value="NAD(P)-binding Rossmann-like Domain"/>
    <property type="match status" value="1"/>
</dbReference>
<reference evidence="2" key="1">
    <citation type="journal article" date="2019" name="Int. J. Syst. Evol. Microbiol.">
        <title>The Global Catalogue of Microorganisms (GCM) 10K type strain sequencing project: providing services to taxonomists for standard genome sequencing and annotation.</title>
        <authorList>
            <consortium name="The Broad Institute Genomics Platform"/>
            <consortium name="The Broad Institute Genome Sequencing Center for Infectious Disease"/>
            <person name="Wu L."/>
            <person name="Ma J."/>
        </authorList>
    </citation>
    <scope>NUCLEOTIDE SEQUENCE [LARGE SCALE GENOMIC DNA]</scope>
    <source>
        <strain evidence="2">CCUG 52478</strain>
    </source>
</reference>
<name>A0ABW3VVJ9_9ACTN</name>
<dbReference type="EMBL" id="JBHTLX010000005">
    <property type="protein sequence ID" value="MFD1246759.1"/>
    <property type="molecule type" value="Genomic_DNA"/>
</dbReference>
<protein>
    <submittedName>
        <fullName evidence="1">NmrA family NAD(P)-binding protein</fullName>
    </submittedName>
</protein>
<dbReference type="PANTHER" id="PTHR43162">
    <property type="match status" value="1"/>
</dbReference>
<dbReference type="RefSeq" id="WP_367917763.1">
    <property type="nucleotide sequence ID" value="NZ_BAABAC010000005.1"/>
</dbReference>
<accession>A0ABW3VVJ9</accession>
<evidence type="ECO:0000313" key="1">
    <source>
        <dbReference type="EMBL" id="MFD1246759.1"/>
    </source>
</evidence>
<keyword evidence="2" id="KW-1185">Reference proteome</keyword>
<comment type="caution">
    <text evidence="1">The sequence shown here is derived from an EMBL/GenBank/DDBJ whole genome shotgun (WGS) entry which is preliminary data.</text>
</comment>
<evidence type="ECO:0000313" key="2">
    <source>
        <dbReference type="Proteomes" id="UP001597229"/>
    </source>
</evidence>
<dbReference type="Gene3D" id="3.90.25.10">
    <property type="entry name" value="UDP-galactose 4-epimerase, domain 1"/>
    <property type="match status" value="1"/>
</dbReference>
<gene>
    <name evidence="1" type="ORF">ACFQ3F_03055</name>
</gene>
<dbReference type="SUPFAM" id="SSF51735">
    <property type="entry name" value="NAD(P)-binding Rossmann-fold domains"/>
    <property type="match status" value="1"/>
</dbReference>
<dbReference type="InterPro" id="IPR051604">
    <property type="entry name" value="Ergot_Alk_Oxidoreductase"/>
</dbReference>
<dbReference type="Proteomes" id="UP001597229">
    <property type="component" value="Unassembled WGS sequence"/>
</dbReference>
<organism evidence="1 2">
    <name type="scientific">Nocardioides ginsengisoli</name>
    <dbReference type="NCBI Taxonomy" id="363868"/>
    <lineage>
        <taxon>Bacteria</taxon>
        <taxon>Bacillati</taxon>
        <taxon>Actinomycetota</taxon>
        <taxon>Actinomycetes</taxon>
        <taxon>Propionibacteriales</taxon>
        <taxon>Nocardioidaceae</taxon>
        <taxon>Nocardioides</taxon>
    </lineage>
</organism>